<gene>
    <name evidence="2" type="ORF">SAMN05421837_103580</name>
</gene>
<feature type="transmembrane region" description="Helical" evidence="1">
    <location>
        <begin position="119"/>
        <end position="140"/>
    </location>
</feature>
<dbReference type="RefSeq" id="WP_091389197.1">
    <property type="nucleotide sequence ID" value="NZ_FNUJ01000003.1"/>
</dbReference>
<evidence type="ECO:0000313" key="2">
    <source>
        <dbReference type="EMBL" id="SEF26991.1"/>
    </source>
</evidence>
<dbReference type="EMBL" id="FNUJ01000003">
    <property type="protein sequence ID" value="SEF26991.1"/>
    <property type="molecule type" value="Genomic_DNA"/>
</dbReference>
<evidence type="ECO:0000256" key="1">
    <source>
        <dbReference type="SAM" id="Phobius"/>
    </source>
</evidence>
<dbReference type="Proteomes" id="UP000198878">
    <property type="component" value="Unassembled WGS sequence"/>
</dbReference>
<reference evidence="3" key="1">
    <citation type="submission" date="2016-10" db="EMBL/GenBank/DDBJ databases">
        <authorList>
            <person name="Varghese N."/>
            <person name="Submissions S."/>
        </authorList>
    </citation>
    <scope>NUCLEOTIDE SEQUENCE [LARGE SCALE GENOMIC DNA]</scope>
    <source>
        <strain evidence="3">DSM 44654</strain>
    </source>
</reference>
<keyword evidence="3" id="KW-1185">Reference proteome</keyword>
<keyword evidence="1" id="KW-0812">Transmembrane</keyword>
<accession>A0A1H5QNT4</accession>
<evidence type="ECO:0000313" key="3">
    <source>
        <dbReference type="Proteomes" id="UP000198878"/>
    </source>
</evidence>
<keyword evidence="1" id="KW-0472">Membrane</keyword>
<protein>
    <submittedName>
        <fullName evidence="2">Uncharacterized protein</fullName>
    </submittedName>
</protein>
<dbReference type="STRING" id="218821.SAMN05421837_103580"/>
<keyword evidence="1" id="KW-1133">Transmembrane helix</keyword>
<proteinExistence type="predicted"/>
<feature type="transmembrane region" description="Helical" evidence="1">
    <location>
        <begin position="93"/>
        <end position="112"/>
    </location>
</feature>
<feature type="transmembrane region" description="Helical" evidence="1">
    <location>
        <begin position="26"/>
        <end position="49"/>
    </location>
</feature>
<feature type="transmembrane region" description="Helical" evidence="1">
    <location>
        <begin position="152"/>
        <end position="173"/>
    </location>
</feature>
<organism evidence="2 3">
    <name type="scientific">Amycolatopsis pretoriensis</name>
    <dbReference type="NCBI Taxonomy" id="218821"/>
    <lineage>
        <taxon>Bacteria</taxon>
        <taxon>Bacillati</taxon>
        <taxon>Actinomycetota</taxon>
        <taxon>Actinomycetes</taxon>
        <taxon>Pseudonocardiales</taxon>
        <taxon>Pseudonocardiaceae</taxon>
        <taxon>Amycolatopsis</taxon>
    </lineage>
</organism>
<name>A0A1H5QNT4_9PSEU</name>
<dbReference type="AlphaFoldDB" id="A0A1H5QNT4"/>
<sequence length="183" mass="18493">MTSYPDAATGLPQPAPVLAPSRPGALLALVGVAVLSALAAIVDGVLYFVGGRDMALDVSARTIAAITGTSADSVKADGGALLQAAADEVQSTLQVRGGLAVFFGVVLLVWGLSALRGAVWVRVLLTLAALANAGVAVRLATDIEGGTAAIRGVAWLVVVTGLVAVVLSWLPAINRYAKARKVR</sequence>